<dbReference type="OrthoDB" id="3226099at2"/>
<dbReference type="Pfam" id="PF00535">
    <property type="entry name" value="Glycos_transf_2"/>
    <property type="match status" value="1"/>
</dbReference>
<proteinExistence type="predicted"/>
<dbReference type="GO" id="GO:0016740">
    <property type="term" value="F:transferase activity"/>
    <property type="evidence" value="ECO:0007669"/>
    <property type="project" value="UniProtKB-KW"/>
</dbReference>
<dbReference type="RefSeq" id="WP_149620220.1">
    <property type="nucleotide sequence ID" value="NZ_VOBL01000015.1"/>
</dbReference>
<feature type="domain" description="Glycosyltransferase 2-like" evidence="1">
    <location>
        <begin position="564"/>
        <end position="697"/>
    </location>
</feature>
<keyword evidence="2" id="KW-0808">Transferase</keyword>
<dbReference type="AlphaFoldDB" id="A0A5B0E8Z4"/>
<dbReference type="InterPro" id="IPR001173">
    <property type="entry name" value="Glyco_trans_2-like"/>
</dbReference>
<dbReference type="Proteomes" id="UP000323856">
    <property type="component" value="Unassembled WGS sequence"/>
</dbReference>
<gene>
    <name evidence="2" type="ORF">FQ154_14135</name>
</gene>
<comment type="caution">
    <text evidence="2">The sequence shown here is derived from an EMBL/GenBank/DDBJ whole genome shotgun (WGS) entry which is preliminary data.</text>
</comment>
<organism evidence="2 3">
    <name type="scientific">Paeniglutamicibacter gangotriensis</name>
    <dbReference type="NCBI Taxonomy" id="254787"/>
    <lineage>
        <taxon>Bacteria</taxon>
        <taxon>Bacillati</taxon>
        <taxon>Actinomycetota</taxon>
        <taxon>Actinomycetes</taxon>
        <taxon>Micrococcales</taxon>
        <taxon>Micrococcaceae</taxon>
        <taxon>Paeniglutamicibacter</taxon>
    </lineage>
</organism>
<evidence type="ECO:0000313" key="2">
    <source>
        <dbReference type="EMBL" id="KAA0975333.1"/>
    </source>
</evidence>
<dbReference type="PANTHER" id="PTHR43685:SF2">
    <property type="entry name" value="GLYCOSYLTRANSFERASE 2-LIKE DOMAIN-CONTAINING PROTEIN"/>
    <property type="match status" value="1"/>
</dbReference>
<dbReference type="EMBL" id="VOBL01000015">
    <property type="protein sequence ID" value="KAA0975333.1"/>
    <property type="molecule type" value="Genomic_DNA"/>
</dbReference>
<evidence type="ECO:0000313" key="3">
    <source>
        <dbReference type="Proteomes" id="UP000323856"/>
    </source>
</evidence>
<sequence length="877" mass="99210">MDATNLDKRLSAIKRRVGQLTESAGFPMGFDMSKHLSSGYYRDSLLGVHPFHEPAADAVEYEVRRQYFAEKRVGAIEAYADVVNRTETNGQRWYTPFDLKIGIVADEFLYKSFVSTAHFIPLTPSNFRDFAGELDLVLVTTSWRGLAMEWAGAAQRNSEIRRLLEDELIPFYQDLGTPVAFYSKEDPPNYEAFLSTAQRCDFVFTSAVEMIDKYKIACPDAKAFEVLPFSIDYRHHNPVGSRRNRIGDVLFAGSWHNHKYSERRSAAYRIFDGVIASGRRLRIIDRNWDLDSERYLFPERYLPYVESTVPHDDLLKIHRTSDIVINLNSVVNSATMYANRVIELQAMGCTVLSNYNAGVNDQFPNVFMPESSFDTQDIIASLDERHLYENQMGGLRNAYTDHVNFDRMRTLLSVCGLASVEKQTRRVGVVGESSAVEKFIDTQHYAGSLESFADISSAAAAGVDLVCDIDAAFDYGQYYLQDLVNATKYVDSRSVFKADDSFERASHLDYTDRAAPAHGSLTWVAEAGTATATSAGSYVLDNFQVQPHVQERSAVSPALEPKLSVVVPIYNNGRHLRYKCFESLRRSSIFDQMEILLIDDGSTDPETLATVRELERQYPNVRTFFHGDGGSGSASRPRNVGLELATGQWVTYLDPDNEALSDGYAKLLKLAEERDSQFAIGNMLRNSSKRWLVNNVRILRRQIIENEVGPDTYEIDTGLLSKINFGPMSIQALVANTEWLRSLGIEQPLGAVGQDSYFFQQMLYYATKISLLNEPIHAYFAAVSNSTVNSLGTNFYKKYLPLEKARAGWLASVGLLEAYNERRLEAFVKGWYLSKLERVPEQEKDESIALIRELAGFYGEHDWKDKELREFFENASI</sequence>
<name>A0A5B0E8Z4_9MICC</name>
<reference evidence="2 3" key="1">
    <citation type="submission" date="2019-07" db="EMBL/GenBank/DDBJ databases">
        <title>Analysis of the biochemical properties, biological activity and biotechnological potential of siderophores and biosurfactants produced by Antarctic psychrotolerant bacteria.</title>
        <authorList>
            <person name="Styczynski M."/>
            <person name="Krucon T."/>
            <person name="Decewicz P."/>
            <person name="Dziewit L."/>
        </authorList>
    </citation>
    <scope>NUCLEOTIDE SEQUENCE [LARGE SCALE GENOMIC DNA]</scope>
    <source>
        <strain evidence="2 3">ANT_H27</strain>
    </source>
</reference>
<accession>A0A5B0E8Z4</accession>
<dbReference type="PANTHER" id="PTHR43685">
    <property type="entry name" value="GLYCOSYLTRANSFERASE"/>
    <property type="match status" value="1"/>
</dbReference>
<dbReference type="InterPro" id="IPR029044">
    <property type="entry name" value="Nucleotide-diphossugar_trans"/>
</dbReference>
<dbReference type="InterPro" id="IPR050834">
    <property type="entry name" value="Glycosyltransf_2"/>
</dbReference>
<dbReference type="Gene3D" id="3.90.550.10">
    <property type="entry name" value="Spore Coat Polysaccharide Biosynthesis Protein SpsA, Chain A"/>
    <property type="match status" value="1"/>
</dbReference>
<evidence type="ECO:0000259" key="1">
    <source>
        <dbReference type="Pfam" id="PF00535"/>
    </source>
</evidence>
<protein>
    <submittedName>
        <fullName evidence="2">Glycosyltransferase</fullName>
    </submittedName>
</protein>
<dbReference type="CDD" id="cd00761">
    <property type="entry name" value="Glyco_tranf_GTA_type"/>
    <property type="match status" value="1"/>
</dbReference>
<dbReference type="SUPFAM" id="SSF53448">
    <property type="entry name" value="Nucleotide-diphospho-sugar transferases"/>
    <property type="match status" value="1"/>
</dbReference>